<name>A0A6A3H7J4_9STRA</name>
<evidence type="ECO:0000313" key="5">
    <source>
        <dbReference type="Proteomes" id="UP000435112"/>
    </source>
</evidence>
<evidence type="ECO:0000313" key="4">
    <source>
        <dbReference type="Proteomes" id="UP000429607"/>
    </source>
</evidence>
<dbReference type="EMBL" id="QXFU01005345">
    <property type="protein sequence ID" value="KAE8964732.1"/>
    <property type="molecule type" value="Genomic_DNA"/>
</dbReference>
<feature type="compositionally biased region" description="Polar residues" evidence="1">
    <location>
        <begin position="109"/>
        <end position="126"/>
    </location>
</feature>
<dbReference type="EMBL" id="QXFV01005446">
    <property type="protein sequence ID" value="KAE8964914.1"/>
    <property type="molecule type" value="Genomic_DNA"/>
</dbReference>
<dbReference type="AlphaFoldDB" id="A0A6A3H7J4"/>
<dbReference type="Proteomes" id="UP000435112">
    <property type="component" value="Unassembled WGS sequence"/>
</dbReference>
<gene>
    <name evidence="3" type="ORF">PR001_g28893</name>
    <name evidence="2" type="ORF">PR002_g28885</name>
</gene>
<accession>A0A6A3H7J4</accession>
<protein>
    <submittedName>
        <fullName evidence="3">Uncharacterized protein</fullName>
    </submittedName>
</protein>
<reference evidence="4 5" key="1">
    <citation type="submission" date="2018-09" db="EMBL/GenBank/DDBJ databases">
        <title>Genomic investigation of the strawberry pathogen Phytophthora fragariae indicates pathogenicity is determined by transcriptional variation in three key races.</title>
        <authorList>
            <person name="Adams T.M."/>
            <person name="Armitage A.D."/>
            <person name="Sobczyk M.K."/>
            <person name="Bates H.J."/>
            <person name="Dunwell J.M."/>
            <person name="Nellist C.F."/>
            <person name="Harrison R.J."/>
        </authorList>
    </citation>
    <scope>NUCLEOTIDE SEQUENCE [LARGE SCALE GENOMIC DNA]</scope>
    <source>
        <strain evidence="3 4">SCRP249</strain>
        <strain evidence="2 5">SCRP324</strain>
    </source>
</reference>
<evidence type="ECO:0000256" key="1">
    <source>
        <dbReference type="SAM" id="MobiDB-lite"/>
    </source>
</evidence>
<comment type="caution">
    <text evidence="3">The sequence shown here is derived from an EMBL/GenBank/DDBJ whole genome shotgun (WGS) entry which is preliminary data.</text>
</comment>
<dbReference type="OrthoDB" id="163248at2759"/>
<evidence type="ECO:0000313" key="2">
    <source>
        <dbReference type="EMBL" id="KAE8964732.1"/>
    </source>
</evidence>
<feature type="compositionally biased region" description="Basic and acidic residues" evidence="1">
    <location>
        <begin position="86"/>
        <end position="104"/>
    </location>
</feature>
<organism evidence="3 4">
    <name type="scientific">Phytophthora rubi</name>
    <dbReference type="NCBI Taxonomy" id="129364"/>
    <lineage>
        <taxon>Eukaryota</taxon>
        <taxon>Sar</taxon>
        <taxon>Stramenopiles</taxon>
        <taxon>Oomycota</taxon>
        <taxon>Peronosporomycetes</taxon>
        <taxon>Peronosporales</taxon>
        <taxon>Peronosporaceae</taxon>
        <taxon>Phytophthora</taxon>
    </lineage>
</organism>
<feature type="region of interest" description="Disordered" evidence="1">
    <location>
        <begin position="82"/>
        <end position="126"/>
    </location>
</feature>
<evidence type="ECO:0000313" key="3">
    <source>
        <dbReference type="EMBL" id="KAE8964914.1"/>
    </source>
</evidence>
<proteinExistence type="predicted"/>
<dbReference type="Proteomes" id="UP000429607">
    <property type="component" value="Unassembled WGS sequence"/>
</dbReference>
<sequence>MESVNNKSCQNRFNTLLARHRVKEAESAKASGVDEDYTELRGLMDGFMSDFDEWESKKQNTKDENALEEEAKDCAEAVVRDSVMQRLKEQHEADASRAGGKEQDGSDLQLDSSAQPSSKDTPTKSRNAIFASLVPLLESSVQQAQGIQEVKYFERT</sequence>